<name>A0ABN1VLX4_9ACTN</name>
<gene>
    <name evidence="1" type="ORF">GCM10009665_03170</name>
</gene>
<sequence length="100" mass="11063">MDRAAGPEESSESLAGGVRLAESRLRELAAGGTVEVYRYSSLPVWRIIRLDTTLYVASFASTWEGHESATYKVVATPHGPLYQGFRRLFDSMLADAQRVI</sequence>
<evidence type="ECO:0000313" key="2">
    <source>
        <dbReference type="Proteomes" id="UP001500037"/>
    </source>
</evidence>
<dbReference type="Proteomes" id="UP001500037">
    <property type="component" value="Unassembled WGS sequence"/>
</dbReference>
<evidence type="ECO:0008006" key="3">
    <source>
        <dbReference type="Google" id="ProtNLM"/>
    </source>
</evidence>
<dbReference type="EMBL" id="BAAALF010000003">
    <property type="protein sequence ID" value="GAA1216667.1"/>
    <property type="molecule type" value="Genomic_DNA"/>
</dbReference>
<accession>A0ABN1VLX4</accession>
<reference evidence="1 2" key="1">
    <citation type="journal article" date="2019" name="Int. J. Syst. Evol. Microbiol.">
        <title>The Global Catalogue of Microorganisms (GCM) 10K type strain sequencing project: providing services to taxonomists for standard genome sequencing and annotation.</title>
        <authorList>
            <consortium name="The Broad Institute Genomics Platform"/>
            <consortium name="The Broad Institute Genome Sequencing Center for Infectious Disease"/>
            <person name="Wu L."/>
            <person name="Ma J."/>
        </authorList>
    </citation>
    <scope>NUCLEOTIDE SEQUENCE [LARGE SCALE GENOMIC DNA]</scope>
    <source>
        <strain evidence="1 2">JCM 13004</strain>
    </source>
</reference>
<comment type="caution">
    <text evidence="1">The sequence shown here is derived from an EMBL/GenBank/DDBJ whole genome shotgun (WGS) entry which is preliminary data.</text>
</comment>
<proteinExistence type="predicted"/>
<protein>
    <recommendedName>
        <fullName evidence="3">KTSC domain-containing protein</fullName>
    </recommendedName>
</protein>
<organism evidence="1 2">
    <name type="scientific">Kitasatospora nipponensis</name>
    <dbReference type="NCBI Taxonomy" id="258049"/>
    <lineage>
        <taxon>Bacteria</taxon>
        <taxon>Bacillati</taxon>
        <taxon>Actinomycetota</taxon>
        <taxon>Actinomycetes</taxon>
        <taxon>Kitasatosporales</taxon>
        <taxon>Streptomycetaceae</taxon>
        <taxon>Kitasatospora</taxon>
    </lineage>
</organism>
<keyword evidence="2" id="KW-1185">Reference proteome</keyword>
<dbReference type="RefSeq" id="WP_344438088.1">
    <property type="nucleotide sequence ID" value="NZ_BAAALF010000003.1"/>
</dbReference>
<evidence type="ECO:0000313" key="1">
    <source>
        <dbReference type="EMBL" id="GAA1216667.1"/>
    </source>
</evidence>